<dbReference type="PANTHER" id="PTHR45228">
    <property type="entry name" value="CYCLIC DI-GMP PHOSPHODIESTERASE TM_0186-RELATED"/>
    <property type="match status" value="1"/>
</dbReference>
<dbReference type="PROSITE" id="PS51832">
    <property type="entry name" value="HD_GYP"/>
    <property type="match status" value="1"/>
</dbReference>
<dbReference type="EMBL" id="JQ844184">
    <property type="protein sequence ID" value="AGS52172.1"/>
    <property type="molecule type" value="Genomic_DNA"/>
</dbReference>
<dbReference type="CDD" id="cd00077">
    <property type="entry name" value="HDc"/>
    <property type="match status" value="1"/>
</dbReference>
<feature type="domain" description="HD-GYP" evidence="1">
    <location>
        <begin position="1"/>
        <end position="146"/>
    </location>
</feature>
<dbReference type="Gene3D" id="1.10.3210.10">
    <property type="entry name" value="Hypothetical protein af1432"/>
    <property type="match status" value="1"/>
</dbReference>
<dbReference type="Pfam" id="PF13487">
    <property type="entry name" value="HD_5"/>
    <property type="match status" value="1"/>
</dbReference>
<dbReference type="AlphaFoldDB" id="A0A806JZI3"/>
<accession>A0A806JZI3</accession>
<dbReference type="SUPFAM" id="SSF109604">
    <property type="entry name" value="HD-domain/PDEase-like"/>
    <property type="match status" value="1"/>
</dbReference>
<reference evidence="2" key="1">
    <citation type="submission" date="2012-03" db="EMBL/GenBank/DDBJ databases">
        <title>Functional metagenomics reveals considerable lignocellulase gene clusters in the gut microbiome of a wood-feeding higher termite.</title>
        <authorList>
            <person name="Liu N."/>
        </authorList>
    </citation>
    <scope>NUCLEOTIDE SEQUENCE</scope>
</reference>
<evidence type="ECO:0000313" key="2">
    <source>
        <dbReference type="EMBL" id="AGS52172.1"/>
    </source>
</evidence>
<proteinExistence type="predicted"/>
<dbReference type="PANTHER" id="PTHR45228:SF5">
    <property type="entry name" value="CYCLIC DI-GMP PHOSPHODIESTERASE VC_1348-RELATED"/>
    <property type="match status" value="1"/>
</dbReference>
<dbReference type="InterPro" id="IPR003607">
    <property type="entry name" value="HD/PDEase_dom"/>
</dbReference>
<dbReference type="InterPro" id="IPR052020">
    <property type="entry name" value="Cyclic_di-GMP/3'3'-cGAMP_PDE"/>
</dbReference>
<keyword evidence="2" id="KW-0378">Hydrolase</keyword>
<name>A0A806JZI3_9BACT</name>
<evidence type="ECO:0000259" key="1">
    <source>
        <dbReference type="PROSITE" id="PS51832"/>
    </source>
</evidence>
<organism evidence="2">
    <name type="scientific">uncultured bacterium contig00049</name>
    <dbReference type="NCBI Taxonomy" id="1181534"/>
    <lineage>
        <taxon>Bacteria</taxon>
        <taxon>environmental samples</taxon>
    </lineage>
</organism>
<dbReference type="InterPro" id="IPR037522">
    <property type="entry name" value="HD_GYP_dom"/>
</dbReference>
<protein>
    <submittedName>
        <fullName evidence="2">Response regulator receiver modulated metal dependent phosphohydrolase</fullName>
    </submittedName>
</protein>
<sequence length="146" mass="16514">MLQACLLYDIGKISIKDAILNKPGRLTDEEFSEMKKHTIFGERIIQKIESMAGECDLTKYAKIFAVSHHEKWDGTGYPRGLEGADIPILGRMMAIFDVYDGLTSIRPYKEPFTHEQAVEIITGASGTLFDPVLIEVFELVSEKFRK</sequence>
<dbReference type="GO" id="GO:0016787">
    <property type="term" value="F:hydrolase activity"/>
    <property type="evidence" value="ECO:0007669"/>
    <property type="project" value="UniProtKB-KW"/>
</dbReference>